<feature type="domain" description="HTH araC/xylS-type" evidence="4">
    <location>
        <begin position="244"/>
        <end position="342"/>
    </location>
</feature>
<dbReference type="Proteomes" id="UP000270112">
    <property type="component" value="Unassembled WGS sequence"/>
</dbReference>
<dbReference type="SMART" id="SM00342">
    <property type="entry name" value="HTH_ARAC"/>
    <property type="match status" value="1"/>
</dbReference>
<proteinExistence type="predicted"/>
<organism evidence="6 8">
    <name type="scientific">Eggerthella sinensis</name>
    <dbReference type="NCBI Taxonomy" id="242230"/>
    <lineage>
        <taxon>Bacteria</taxon>
        <taxon>Bacillati</taxon>
        <taxon>Actinomycetota</taxon>
        <taxon>Coriobacteriia</taxon>
        <taxon>Eggerthellales</taxon>
        <taxon>Eggerthellaceae</taxon>
        <taxon>Eggerthella</taxon>
    </lineage>
</organism>
<dbReference type="Pfam" id="PF12833">
    <property type="entry name" value="HTH_18"/>
    <property type="match status" value="1"/>
</dbReference>
<accession>A0A3N0IUX0</accession>
<evidence type="ECO:0000313" key="7">
    <source>
        <dbReference type="Proteomes" id="UP000253817"/>
    </source>
</evidence>
<dbReference type="GO" id="GO:0043565">
    <property type="term" value="F:sequence-specific DNA binding"/>
    <property type="evidence" value="ECO:0007669"/>
    <property type="project" value="InterPro"/>
</dbReference>
<keyword evidence="1" id="KW-0805">Transcription regulation</keyword>
<dbReference type="PROSITE" id="PS01124">
    <property type="entry name" value="HTH_ARAC_FAMILY_2"/>
    <property type="match status" value="1"/>
</dbReference>
<name>A0A3N0IUX0_9ACTN</name>
<keyword evidence="2" id="KW-0238">DNA-binding</keyword>
<dbReference type="InterPro" id="IPR018060">
    <property type="entry name" value="HTH_AraC"/>
</dbReference>
<evidence type="ECO:0000313" key="5">
    <source>
        <dbReference type="EMBL" id="RDB67600.1"/>
    </source>
</evidence>
<evidence type="ECO:0000259" key="4">
    <source>
        <dbReference type="PROSITE" id="PS01124"/>
    </source>
</evidence>
<dbReference type="GO" id="GO:0003700">
    <property type="term" value="F:DNA-binding transcription factor activity"/>
    <property type="evidence" value="ECO:0007669"/>
    <property type="project" value="InterPro"/>
</dbReference>
<dbReference type="OrthoDB" id="9799345at2"/>
<keyword evidence="3" id="KW-0804">Transcription</keyword>
<evidence type="ECO:0000256" key="2">
    <source>
        <dbReference type="ARBA" id="ARBA00023125"/>
    </source>
</evidence>
<dbReference type="Proteomes" id="UP000253817">
    <property type="component" value="Unassembled WGS sequence"/>
</dbReference>
<dbReference type="AlphaFoldDB" id="A0A3N0IUX0"/>
<dbReference type="PRINTS" id="PR00032">
    <property type="entry name" value="HTHARAC"/>
</dbReference>
<dbReference type="PROSITE" id="PS00041">
    <property type="entry name" value="HTH_ARAC_FAMILY_1"/>
    <property type="match status" value="1"/>
</dbReference>
<dbReference type="RefSeq" id="WP_114547041.1">
    <property type="nucleotide sequence ID" value="NZ_PPTT01000023.1"/>
</dbReference>
<sequence length="346" mass="38226">MERGGGIARASFDSAKRAPVGDGASPSPEAGIHAPHLAALDFAEVEPPEGFCPLWHSFRSDVGQTVGHFHVLAPDERWSITIHDFTLPSDTLLDFKLPEYLSVAWHDSISGEQFTPYAKLRANSMWGFCSDEGGWRGLVHGHVPIRTVSIEVRPELSRAYLAREYDGQFERVRDAYAALNDGTDIPELRALLAGLWPKPGDENRSRPYYEGKVFEALGLIVERTRACPRATARAVSPGDRERIRSVAAYVDDHCSSTLKVADLARAACMSPTKFKECFKAVTGSTLTQYVQGRRISQAELLLRQPDLSIEQVARAVGYACASRFSELFRRETGLLPSEYRAGTGRS</sequence>
<evidence type="ECO:0000256" key="3">
    <source>
        <dbReference type="ARBA" id="ARBA00023163"/>
    </source>
</evidence>
<reference evidence="8" key="2">
    <citation type="submission" date="2018-05" db="EMBL/GenBank/DDBJ databases">
        <title>Genome Sequencing of selected type strains of the family Eggerthellaceae.</title>
        <authorList>
            <person name="Danylec N."/>
            <person name="Stoll D.A."/>
            <person name="Doetsch A."/>
            <person name="Huch M."/>
        </authorList>
    </citation>
    <scope>NUCLEOTIDE SEQUENCE [LARGE SCALE GENOMIC DNA]</scope>
    <source>
        <strain evidence="8">DSM 16107</strain>
    </source>
</reference>
<dbReference type="PANTHER" id="PTHR47893:SF1">
    <property type="entry name" value="REGULATORY PROTEIN PCHR"/>
    <property type="match status" value="1"/>
</dbReference>
<dbReference type="PANTHER" id="PTHR47893">
    <property type="entry name" value="REGULATORY PROTEIN PCHR"/>
    <property type="match status" value="1"/>
</dbReference>
<dbReference type="EMBL" id="QICC01000094">
    <property type="protein sequence ID" value="RNM40250.1"/>
    <property type="molecule type" value="Genomic_DNA"/>
</dbReference>
<dbReference type="InterPro" id="IPR020449">
    <property type="entry name" value="Tscrpt_reg_AraC-type_HTH"/>
</dbReference>
<dbReference type="Gene3D" id="1.10.10.60">
    <property type="entry name" value="Homeodomain-like"/>
    <property type="match status" value="2"/>
</dbReference>
<dbReference type="InterPro" id="IPR009057">
    <property type="entry name" value="Homeodomain-like_sf"/>
</dbReference>
<protein>
    <submittedName>
        <fullName evidence="6">AraC family transcriptional regulator</fullName>
    </submittedName>
</protein>
<dbReference type="InterPro" id="IPR053142">
    <property type="entry name" value="PchR_regulatory_protein"/>
</dbReference>
<comment type="caution">
    <text evidence="6">The sequence shown here is derived from an EMBL/GenBank/DDBJ whole genome shotgun (WGS) entry which is preliminary data.</text>
</comment>
<evidence type="ECO:0000256" key="1">
    <source>
        <dbReference type="ARBA" id="ARBA00023015"/>
    </source>
</evidence>
<reference evidence="6" key="3">
    <citation type="journal article" date="2019" name="Microbiol. Resour. Announc.">
        <title>Draft Genome Sequences of Type Strains of Gordonibacter faecihominis, Paraeggerthella hongkongensis, Parvibacter caecicola,Slackia equolifaciens, Slackia faecicanis, and Slackia isoflavoniconvertens.</title>
        <authorList>
            <person name="Danylec N."/>
            <person name="Stoll D.A."/>
            <person name="Dotsch A."/>
            <person name="Huch M."/>
        </authorList>
    </citation>
    <scope>NUCLEOTIDE SEQUENCE</scope>
    <source>
        <strain evidence="6">DSM 16107</strain>
    </source>
</reference>
<dbReference type="EMBL" id="PPTT01000023">
    <property type="protein sequence ID" value="RDB67600.1"/>
    <property type="molecule type" value="Genomic_DNA"/>
</dbReference>
<dbReference type="SUPFAM" id="SSF46689">
    <property type="entry name" value="Homeodomain-like"/>
    <property type="match status" value="2"/>
</dbReference>
<gene>
    <name evidence="5" type="ORF">C1876_12440</name>
    <name evidence="6" type="ORF">DMP09_15135</name>
</gene>
<evidence type="ECO:0000313" key="6">
    <source>
        <dbReference type="EMBL" id="RNM40250.1"/>
    </source>
</evidence>
<reference evidence="5 7" key="1">
    <citation type="journal article" date="2018" name="Elife">
        <title>Discovery and characterization of a prevalent human gut bacterial enzyme sufficient for the inactivation of a family of plant toxins.</title>
        <authorList>
            <person name="Koppel N."/>
            <person name="Bisanz J.E."/>
            <person name="Pandelia M.E."/>
            <person name="Turnbaugh P.J."/>
            <person name="Balskus E.P."/>
        </authorList>
    </citation>
    <scope>NUCLEOTIDE SEQUENCE [LARGE SCALE GENOMIC DNA]</scope>
    <source>
        <strain evidence="5 7">DSM 16107</strain>
    </source>
</reference>
<evidence type="ECO:0000313" key="8">
    <source>
        <dbReference type="Proteomes" id="UP000270112"/>
    </source>
</evidence>
<keyword evidence="7" id="KW-1185">Reference proteome</keyword>
<dbReference type="InterPro" id="IPR018062">
    <property type="entry name" value="HTH_AraC-typ_CS"/>
</dbReference>